<evidence type="ECO:0000256" key="12">
    <source>
        <dbReference type="ARBA" id="ARBA00023157"/>
    </source>
</evidence>
<dbReference type="AlphaFoldDB" id="A0AAN8ZJ71"/>
<proteinExistence type="inferred from homology"/>
<dbReference type="Gene3D" id="2.90.10.10">
    <property type="entry name" value="Bulb-type lectin domain"/>
    <property type="match status" value="2"/>
</dbReference>
<feature type="chain" id="PRO_5043001184" description="Receptor-like serine/threonine-protein kinase" evidence="20">
    <location>
        <begin position="21"/>
        <end position="789"/>
    </location>
</feature>
<feature type="binding site" evidence="18">
    <location>
        <position position="534"/>
    </location>
    <ligand>
        <name>ATP</name>
        <dbReference type="ChEBI" id="CHEBI:30616"/>
    </ligand>
</feature>
<comment type="subcellular location">
    <subcellularLocation>
        <location evidence="1">Membrane</location>
        <topology evidence="1">Single-pass type I membrane protein</topology>
    </subcellularLocation>
</comment>
<comment type="catalytic activity">
    <reaction evidence="15 17">
        <text>L-threonyl-[protein] + ATP = O-phospho-L-threonyl-[protein] + ADP + H(+)</text>
        <dbReference type="Rhea" id="RHEA:46608"/>
        <dbReference type="Rhea" id="RHEA-COMP:11060"/>
        <dbReference type="Rhea" id="RHEA-COMP:11605"/>
        <dbReference type="ChEBI" id="CHEBI:15378"/>
        <dbReference type="ChEBI" id="CHEBI:30013"/>
        <dbReference type="ChEBI" id="CHEBI:30616"/>
        <dbReference type="ChEBI" id="CHEBI:61977"/>
        <dbReference type="ChEBI" id="CHEBI:456216"/>
        <dbReference type="EC" id="2.7.11.1"/>
    </reaction>
</comment>
<evidence type="ECO:0000256" key="16">
    <source>
        <dbReference type="ARBA" id="ARBA00048679"/>
    </source>
</evidence>
<dbReference type="SMART" id="SM00108">
    <property type="entry name" value="B_lectin"/>
    <property type="match status" value="1"/>
</dbReference>
<evidence type="ECO:0000256" key="2">
    <source>
        <dbReference type="ARBA" id="ARBA00022527"/>
    </source>
</evidence>
<evidence type="ECO:0000256" key="17">
    <source>
        <dbReference type="PIRNR" id="PIRNR000641"/>
    </source>
</evidence>
<evidence type="ECO:0000256" key="14">
    <source>
        <dbReference type="ARBA" id="ARBA00023180"/>
    </source>
</evidence>
<feature type="domain" description="Bulb-type lectin" evidence="22">
    <location>
        <begin position="25"/>
        <end position="142"/>
    </location>
</feature>
<evidence type="ECO:0000256" key="20">
    <source>
        <dbReference type="SAM" id="SignalP"/>
    </source>
</evidence>
<evidence type="ECO:0000256" key="15">
    <source>
        <dbReference type="ARBA" id="ARBA00047899"/>
    </source>
</evidence>
<dbReference type="CDD" id="cd00053">
    <property type="entry name" value="EGF"/>
    <property type="match status" value="1"/>
</dbReference>
<evidence type="ECO:0000313" key="24">
    <source>
        <dbReference type="Proteomes" id="UP001370490"/>
    </source>
</evidence>
<evidence type="ECO:0000256" key="3">
    <source>
        <dbReference type="ARBA" id="ARBA00022536"/>
    </source>
</evidence>
<keyword evidence="24" id="KW-1185">Reference proteome</keyword>
<keyword evidence="11 19" id="KW-0472">Membrane</keyword>
<protein>
    <recommendedName>
        <fullName evidence="17">Receptor-like serine/threonine-protein kinase</fullName>
        <ecNumber evidence="17">2.7.11.1</ecNumber>
    </recommendedName>
</protein>
<dbReference type="Pfam" id="PF00069">
    <property type="entry name" value="Pkinase"/>
    <property type="match status" value="1"/>
</dbReference>
<gene>
    <name evidence="23" type="ORF">RJ641_029193</name>
</gene>
<keyword evidence="12" id="KW-1015">Disulfide bond</keyword>
<dbReference type="InterPro" id="IPR000858">
    <property type="entry name" value="S_locus_glycoprot_dom"/>
</dbReference>
<dbReference type="CDD" id="cd14066">
    <property type="entry name" value="STKc_IRAK"/>
    <property type="match status" value="1"/>
</dbReference>
<keyword evidence="9 17" id="KW-0067">ATP-binding</keyword>
<name>A0AAN8ZJ71_9MAGN</name>
<dbReference type="PROSITE" id="PS00108">
    <property type="entry name" value="PROTEIN_KINASE_ST"/>
    <property type="match status" value="1"/>
</dbReference>
<evidence type="ECO:0000256" key="1">
    <source>
        <dbReference type="ARBA" id="ARBA00004479"/>
    </source>
</evidence>
<comment type="catalytic activity">
    <reaction evidence="16 17">
        <text>L-seryl-[protein] + ATP = O-phospho-L-seryl-[protein] + ADP + H(+)</text>
        <dbReference type="Rhea" id="RHEA:17989"/>
        <dbReference type="Rhea" id="RHEA-COMP:9863"/>
        <dbReference type="Rhea" id="RHEA-COMP:11604"/>
        <dbReference type="ChEBI" id="CHEBI:15378"/>
        <dbReference type="ChEBI" id="CHEBI:29999"/>
        <dbReference type="ChEBI" id="CHEBI:30616"/>
        <dbReference type="ChEBI" id="CHEBI:83421"/>
        <dbReference type="ChEBI" id="CHEBI:456216"/>
        <dbReference type="EC" id="2.7.11.1"/>
    </reaction>
</comment>
<dbReference type="PANTHER" id="PTHR47974">
    <property type="entry name" value="OS07G0415500 PROTEIN"/>
    <property type="match status" value="1"/>
</dbReference>
<dbReference type="PANTHER" id="PTHR47974:SF3">
    <property type="entry name" value="RECEPTOR-LIKE SERINE_THREONINE-PROTEIN KINASE"/>
    <property type="match status" value="1"/>
</dbReference>
<keyword evidence="8 17" id="KW-0418">Kinase</keyword>
<dbReference type="Proteomes" id="UP001370490">
    <property type="component" value="Unassembled WGS sequence"/>
</dbReference>
<keyword evidence="4 17" id="KW-0808">Transferase</keyword>
<keyword evidence="2 17" id="KW-0723">Serine/threonine-protein kinase</keyword>
<dbReference type="SUPFAM" id="SSF56112">
    <property type="entry name" value="Protein kinase-like (PK-like)"/>
    <property type="match status" value="1"/>
</dbReference>
<organism evidence="23 24">
    <name type="scientific">Dillenia turbinata</name>
    <dbReference type="NCBI Taxonomy" id="194707"/>
    <lineage>
        <taxon>Eukaryota</taxon>
        <taxon>Viridiplantae</taxon>
        <taxon>Streptophyta</taxon>
        <taxon>Embryophyta</taxon>
        <taxon>Tracheophyta</taxon>
        <taxon>Spermatophyta</taxon>
        <taxon>Magnoliopsida</taxon>
        <taxon>eudicotyledons</taxon>
        <taxon>Gunneridae</taxon>
        <taxon>Pentapetalae</taxon>
        <taxon>Dilleniales</taxon>
        <taxon>Dilleniaceae</taxon>
        <taxon>Dillenia</taxon>
    </lineage>
</organism>
<evidence type="ECO:0000256" key="5">
    <source>
        <dbReference type="ARBA" id="ARBA00022692"/>
    </source>
</evidence>
<evidence type="ECO:0000256" key="8">
    <source>
        <dbReference type="ARBA" id="ARBA00022777"/>
    </source>
</evidence>
<dbReference type="GO" id="GO:0016020">
    <property type="term" value="C:membrane"/>
    <property type="evidence" value="ECO:0007669"/>
    <property type="project" value="UniProtKB-SubCell"/>
</dbReference>
<dbReference type="PIRSF" id="PIRSF000641">
    <property type="entry name" value="SRK"/>
    <property type="match status" value="1"/>
</dbReference>
<dbReference type="GO" id="GO:0048544">
    <property type="term" value="P:recognition of pollen"/>
    <property type="evidence" value="ECO:0007669"/>
    <property type="project" value="InterPro"/>
</dbReference>
<dbReference type="SMART" id="SM00220">
    <property type="entry name" value="S_TKc"/>
    <property type="match status" value="1"/>
</dbReference>
<dbReference type="InterPro" id="IPR011009">
    <property type="entry name" value="Kinase-like_dom_sf"/>
</dbReference>
<feature type="transmembrane region" description="Helical" evidence="19">
    <location>
        <begin position="451"/>
        <end position="474"/>
    </location>
</feature>
<dbReference type="PROSITE" id="PS00107">
    <property type="entry name" value="PROTEIN_KINASE_ATP"/>
    <property type="match status" value="1"/>
</dbReference>
<dbReference type="InterPro" id="IPR000719">
    <property type="entry name" value="Prot_kinase_dom"/>
</dbReference>
<sequence>MGLSFFFLVFCLGILPLASSEYYALNEGSSLSVEKSGDVLVSPNRLFSAGFFPVGDNAYCFAIWFNHSNSTVAWMANREQPVNGRRSKLSLDNGNLVLTDAGQTIVWTTDLVSTFSVQLKILDSGNLVLRTLGGHTLWQSFDSPTDTLLPHQLLTRNTQLVSSRSPGNYSSGFYKLYFDNDNVLRLLYNGPNISSVYWPAPWLLSWQAGRTTYNDSRTASFNSLGYFISSDNFQFNASDAGAEQLRRLTIESDGNLRMYSLANRTTGAWSVSWQAISQPCTIHGVCGPNSLCTYDHGSGRKCSCLPGYKMITPADWAYGCGPNFELSDNLSEVGFFQLLHVDFYGYDLSYTQNFTWDQCAMQCMQSSDCSAFQYKLYEDTGVHACYTKFLLKNGQQTPNFMGDVYLKLPKASMSSYEDPTKDSSWNCSSEAHEQLARIYRKRQENEILSSLLWFASALGGFEVICVISVWFFLFRDQKKSVADQGYHLAATGFKRFTYAEIQKATSNFITEIGRGGGGIVYKGVLSDKRIAAIKQLNEANQGDAQFLAEVMTIGKLNHMNLIDMWGYCVEGKHRLLIYEYAEHGSLADNLSANVLDWDKRFQIAVGTARGLAYLHEECLEWVLHCDVKPQNILLDNGYQPKVADFGLSKLLDRKSINSNFSMVRGTRGYMAPEWVLNLPITSKVDVYSYGIVILELITGKSPRGFLTSNGGETEEKSLVTWVREKRNNEVSTKTSCLEDIVDPTMNGQYDINKMEILVAVAMQCVEEDRDARPTMSRVVQMLLHEENDF</sequence>
<evidence type="ECO:0000256" key="19">
    <source>
        <dbReference type="SAM" id="Phobius"/>
    </source>
</evidence>
<feature type="signal peptide" evidence="20">
    <location>
        <begin position="1"/>
        <end position="20"/>
    </location>
</feature>
<dbReference type="Pfam" id="PF00954">
    <property type="entry name" value="S_locus_glycop"/>
    <property type="match status" value="1"/>
</dbReference>
<dbReference type="FunFam" id="1.10.510.10:FF:000302">
    <property type="entry name" value="Serine/threonine-protein kinase"/>
    <property type="match status" value="1"/>
</dbReference>
<dbReference type="PROSITE" id="PS50927">
    <property type="entry name" value="BULB_LECTIN"/>
    <property type="match status" value="1"/>
</dbReference>
<dbReference type="EC" id="2.7.11.1" evidence="17"/>
<keyword evidence="10 19" id="KW-1133">Transmembrane helix</keyword>
<dbReference type="EMBL" id="JBAMMX010000005">
    <property type="protein sequence ID" value="KAK6939662.1"/>
    <property type="molecule type" value="Genomic_DNA"/>
</dbReference>
<dbReference type="Pfam" id="PF01453">
    <property type="entry name" value="B_lectin"/>
    <property type="match status" value="1"/>
</dbReference>
<dbReference type="InterPro" id="IPR036426">
    <property type="entry name" value="Bulb-type_lectin_dom_sf"/>
</dbReference>
<evidence type="ECO:0000256" key="11">
    <source>
        <dbReference type="ARBA" id="ARBA00023136"/>
    </source>
</evidence>
<keyword evidence="14" id="KW-0325">Glycoprotein</keyword>
<keyword evidence="5 19" id="KW-0812">Transmembrane</keyword>
<reference evidence="23 24" key="1">
    <citation type="submission" date="2023-12" db="EMBL/GenBank/DDBJ databases">
        <title>A high-quality genome assembly for Dillenia turbinata (Dilleniales).</title>
        <authorList>
            <person name="Chanderbali A."/>
        </authorList>
    </citation>
    <scope>NUCLEOTIDE SEQUENCE [LARGE SCALE GENOMIC DNA]</scope>
    <source>
        <strain evidence="23">LSX21</strain>
        <tissue evidence="23">Leaf</tissue>
    </source>
</reference>
<evidence type="ECO:0000256" key="18">
    <source>
        <dbReference type="PROSITE-ProRule" id="PRU10141"/>
    </source>
</evidence>
<dbReference type="InterPro" id="IPR008271">
    <property type="entry name" value="Ser/Thr_kinase_AS"/>
</dbReference>
<dbReference type="Gene3D" id="3.30.200.20">
    <property type="entry name" value="Phosphorylase Kinase, domain 1"/>
    <property type="match status" value="1"/>
</dbReference>
<dbReference type="FunFam" id="3.30.200.20:FF:000059">
    <property type="entry name" value="S-receptor-like serine/threonine-protein kinase"/>
    <property type="match status" value="1"/>
</dbReference>
<evidence type="ECO:0000256" key="10">
    <source>
        <dbReference type="ARBA" id="ARBA00022989"/>
    </source>
</evidence>
<keyword evidence="6 20" id="KW-0732">Signal</keyword>
<dbReference type="CDD" id="cd00028">
    <property type="entry name" value="B_lectin"/>
    <property type="match status" value="1"/>
</dbReference>
<comment type="caution">
    <text evidence="23">The sequence shown here is derived from an EMBL/GenBank/DDBJ whole genome shotgun (WGS) entry which is preliminary data.</text>
</comment>
<feature type="domain" description="Protein kinase" evidence="21">
    <location>
        <begin position="506"/>
        <end position="789"/>
    </location>
</feature>
<dbReference type="SUPFAM" id="SSF51110">
    <property type="entry name" value="alpha-D-mannose-specific plant lectins"/>
    <property type="match status" value="1"/>
</dbReference>
<evidence type="ECO:0000313" key="23">
    <source>
        <dbReference type="EMBL" id="KAK6939662.1"/>
    </source>
</evidence>
<dbReference type="Gene3D" id="3.50.4.10">
    <property type="entry name" value="Hepatocyte Growth Factor"/>
    <property type="match status" value="1"/>
</dbReference>
<evidence type="ECO:0000256" key="7">
    <source>
        <dbReference type="ARBA" id="ARBA00022741"/>
    </source>
</evidence>
<dbReference type="InterPro" id="IPR001480">
    <property type="entry name" value="Bulb-type_lectin_dom"/>
</dbReference>
<keyword evidence="13" id="KW-0675">Receptor</keyword>
<evidence type="ECO:0000259" key="22">
    <source>
        <dbReference type="PROSITE" id="PS50927"/>
    </source>
</evidence>
<dbReference type="InterPro" id="IPR024171">
    <property type="entry name" value="SRK-like_kinase"/>
</dbReference>
<evidence type="ECO:0000256" key="9">
    <source>
        <dbReference type="ARBA" id="ARBA00022840"/>
    </source>
</evidence>
<dbReference type="InterPro" id="IPR017441">
    <property type="entry name" value="Protein_kinase_ATP_BS"/>
</dbReference>
<evidence type="ECO:0000256" key="13">
    <source>
        <dbReference type="ARBA" id="ARBA00023170"/>
    </source>
</evidence>
<evidence type="ECO:0000256" key="6">
    <source>
        <dbReference type="ARBA" id="ARBA00022729"/>
    </source>
</evidence>
<comment type="similarity">
    <text evidence="17">Belongs to the protein kinase superfamily. Ser/Thr protein kinase family.</text>
</comment>
<dbReference type="Gene3D" id="1.10.510.10">
    <property type="entry name" value="Transferase(Phosphotransferase) domain 1"/>
    <property type="match status" value="1"/>
</dbReference>
<keyword evidence="7 17" id="KW-0547">Nucleotide-binding</keyword>
<evidence type="ECO:0000259" key="21">
    <source>
        <dbReference type="PROSITE" id="PS50011"/>
    </source>
</evidence>
<dbReference type="PROSITE" id="PS50011">
    <property type="entry name" value="PROTEIN_KINASE_DOM"/>
    <property type="match status" value="1"/>
</dbReference>
<dbReference type="GO" id="GO:0004674">
    <property type="term" value="F:protein serine/threonine kinase activity"/>
    <property type="evidence" value="ECO:0007669"/>
    <property type="project" value="UniProtKB-KW"/>
</dbReference>
<accession>A0AAN8ZJ71</accession>
<keyword evidence="3" id="KW-0245">EGF-like domain</keyword>
<dbReference type="GO" id="GO:0005524">
    <property type="term" value="F:ATP binding"/>
    <property type="evidence" value="ECO:0007669"/>
    <property type="project" value="UniProtKB-UniRule"/>
</dbReference>
<evidence type="ECO:0000256" key="4">
    <source>
        <dbReference type="ARBA" id="ARBA00022679"/>
    </source>
</evidence>